<keyword evidence="1" id="KW-0812">Transmembrane</keyword>
<comment type="caution">
    <text evidence="2">The sequence shown here is derived from an EMBL/GenBank/DDBJ whole genome shotgun (WGS) entry which is preliminary data.</text>
</comment>
<gene>
    <name evidence="2" type="ORF">HX095_03310</name>
</gene>
<dbReference type="AlphaFoldDB" id="A0AAW7DHW7"/>
<keyword evidence="1" id="KW-1133">Transmembrane helix</keyword>
<feature type="transmembrane region" description="Helical" evidence="1">
    <location>
        <begin position="7"/>
        <end position="28"/>
    </location>
</feature>
<evidence type="ECO:0000256" key="1">
    <source>
        <dbReference type="SAM" id="Phobius"/>
    </source>
</evidence>
<accession>A0AAW7DHW7</accession>
<proteinExistence type="predicted"/>
<sequence length="144" mass="17014">MKKYFKIIISIFILFILNSCSYVSFFFVQNYKNEDVKIDIKFDHIIDENTPNNMPKLFTSNVKNVKDFNNDVNKIKLEYTKIDENTISVILPKNSITKIDNAVNKKTNVKEIVIFSNNQWIELDEKEILKNSKSNKWGIVYHLK</sequence>
<keyword evidence="1" id="KW-0472">Membrane</keyword>
<reference evidence="2" key="1">
    <citation type="submission" date="2020-06" db="EMBL/GenBank/DDBJ databases">
        <authorList>
            <person name="Dong N."/>
        </authorList>
    </citation>
    <scope>NUCLEOTIDE SEQUENCE</scope>
    <source>
        <strain evidence="2">210</strain>
    </source>
</reference>
<evidence type="ECO:0000313" key="3">
    <source>
        <dbReference type="Proteomes" id="UP001173578"/>
    </source>
</evidence>
<reference evidence="2" key="2">
    <citation type="journal article" date="2022" name="Sci. Total Environ.">
        <title>Prevalence, transmission, and molecular epidemiology of tet(X)-positive bacteria among humans, animals, and environmental niches in China: An epidemiological, and genomic-based study.</title>
        <authorList>
            <person name="Dong N."/>
            <person name="Zeng Y."/>
            <person name="Cai C."/>
            <person name="Sun C."/>
            <person name="Lu J."/>
            <person name="Liu C."/>
            <person name="Zhou H."/>
            <person name="Sun Q."/>
            <person name="Shu L."/>
            <person name="Wang H."/>
            <person name="Wang Y."/>
            <person name="Wang S."/>
            <person name="Wu C."/>
            <person name="Chan E.W."/>
            <person name="Chen G."/>
            <person name="Shen Z."/>
            <person name="Chen S."/>
            <person name="Zhang R."/>
        </authorList>
    </citation>
    <scope>NUCLEOTIDE SEQUENCE</scope>
    <source>
        <strain evidence="2">210</strain>
    </source>
</reference>
<organism evidence="2 3">
    <name type="scientific">Empedobacter falsenii</name>
    <dbReference type="NCBI Taxonomy" id="343874"/>
    <lineage>
        <taxon>Bacteria</taxon>
        <taxon>Pseudomonadati</taxon>
        <taxon>Bacteroidota</taxon>
        <taxon>Flavobacteriia</taxon>
        <taxon>Flavobacteriales</taxon>
        <taxon>Weeksellaceae</taxon>
        <taxon>Empedobacter</taxon>
    </lineage>
</organism>
<name>A0AAW7DHW7_9FLAO</name>
<evidence type="ECO:0000313" key="2">
    <source>
        <dbReference type="EMBL" id="MDM1550230.1"/>
    </source>
</evidence>
<dbReference type="EMBL" id="JACALR010000001">
    <property type="protein sequence ID" value="MDM1550230.1"/>
    <property type="molecule type" value="Genomic_DNA"/>
</dbReference>
<protein>
    <recommendedName>
        <fullName evidence="4">Lipoprotein</fullName>
    </recommendedName>
</protein>
<evidence type="ECO:0008006" key="4">
    <source>
        <dbReference type="Google" id="ProtNLM"/>
    </source>
</evidence>
<dbReference type="Proteomes" id="UP001173578">
    <property type="component" value="Unassembled WGS sequence"/>
</dbReference>